<dbReference type="RefSeq" id="WP_380019539.1">
    <property type="nucleotide sequence ID" value="NZ_JBHSHD010000005.1"/>
</dbReference>
<feature type="signal peptide" evidence="1">
    <location>
        <begin position="1"/>
        <end position="25"/>
    </location>
</feature>
<gene>
    <name evidence="2" type="ORF">ACFO6Q_05390</name>
</gene>
<name>A0ABV9QTI4_9GAMM</name>
<evidence type="ECO:0000256" key="1">
    <source>
        <dbReference type="SAM" id="SignalP"/>
    </source>
</evidence>
<protein>
    <recommendedName>
        <fullName evidence="4">Nuclear transport factor 2 family protein</fullName>
    </recommendedName>
</protein>
<evidence type="ECO:0000313" key="3">
    <source>
        <dbReference type="Proteomes" id="UP001595886"/>
    </source>
</evidence>
<evidence type="ECO:0008006" key="4">
    <source>
        <dbReference type="Google" id="ProtNLM"/>
    </source>
</evidence>
<dbReference type="InterPro" id="IPR032710">
    <property type="entry name" value="NTF2-like_dom_sf"/>
</dbReference>
<dbReference type="Gene3D" id="3.10.450.50">
    <property type="match status" value="1"/>
</dbReference>
<accession>A0ABV9QTI4</accession>
<evidence type="ECO:0000313" key="2">
    <source>
        <dbReference type="EMBL" id="MFC4819744.1"/>
    </source>
</evidence>
<dbReference type="SUPFAM" id="SSF54427">
    <property type="entry name" value="NTF2-like"/>
    <property type="match status" value="1"/>
</dbReference>
<reference evidence="3" key="1">
    <citation type="journal article" date="2019" name="Int. J. Syst. Evol. Microbiol.">
        <title>The Global Catalogue of Microorganisms (GCM) 10K type strain sequencing project: providing services to taxonomists for standard genome sequencing and annotation.</title>
        <authorList>
            <consortium name="The Broad Institute Genomics Platform"/>
            <consortium name="The Broad Institute Genome Sequencing Center for Infectious Disease"/>
            <person name="Wu L."/>
            <person name="Ma J."/>
        </authorList>
    </citation>
    <scope>NUCLEOTIDE SEQUENCE [LARGE SCALE GENOMIC DNA]</scope>
    <source>
        <strain evidence="3">CCUG 30340</strain>
    </source>
</reference>
<feature type="chain" id="PRO_5046949966" description="Nuclear transport factor 2 family protein" evidence="1">
    <location>
        <begin position="26"/>
        <end position="171"/>
    </location>
</feature>
<dbReference type="Proteomes" id="UP001595886">
    <property type="component" value="Unassembled WGS sequence"/>
</dbReference>
<keyword evidence="1" id="KW-0732">Signal</keyword>
<keyword evidence="3" id="KW-1185">Reference proteome</keyword>
<proteinExistence type="predicted"/>
<comment type="caution">
    <text evidence="2">The sequence shown here is derived from an EMBL/GenBank/DDBJ whole genome shotgun (WGS) entry which is preliminary data.</text>
</comment>
<sequence>MKARRLALVCTLALAGASLAGATRAAEGKLSRADVEGVVAAMEEAARNGDARTVASYMSEDCVVTTSFPGKDGAKKVTKKDKRQYVADEIAGAGKRSDREYETAKPSVELDATGKLGRASYKVRETYTEAGRRVQVVAYEIATVELRDGAPAVTAMDVDAVAMTIDDRRIF</sequence>
<dbReference type="EMBL" id="JBHSHD010000005">
    <property type="protein sequence ID" value="MFC4819744.1"/>
    <property type="molecule type" value="Genomic_DNA"/>
</dbReference>
<organism evidence="2 3">
    <name type="scientific">Dokdonella ginsengisoli</name>
    <dbReference type="NCBI Taxonomy" id="363846"/>
    <lineage>
        <taxon>Bacteria</taxon>
        <taxon>Pseudomonadati</taxon>
        <taxon>Pseudomonadota</taxon>
        <taxon>Gammaproteobacteria</taxon>
        <taxon>Lysobacterales</taxon>
        <taxon>Rhodanobacteraceae</taxon>
        <taxon>Dokdonella</taxon>
    </lineage>
</organism>